<name>A0ACC2X7T5_9TREE</name>
<accession>A0ACC2X7T5</accession>
<proteinExistence type="predicted"/>
<dbReference type="EMBL" id="JASBWV010000022">
    <property type="protein sequence ID" value="KAJ9119962.1"/>
    <property type="molecule type" value="Genomic_DNA"/>
</dbReference>
<keyword evidence="2" id="KW-1185">Reference proteome</keyword>
<evidence type="ECO:0000313" key="1">
    <source>
        <dbReference type="EMBL" id="KAJ9119962.1"/>
    </source>
</evidence>
<dbReference type="Proteomes" id="UP001234202">
    <property type="component" value="Unassembled WGS sequence"/>
</dbReference>
<reference evidence="1" key="1">
    <citation type="submission" date="2023-04" db="EMBL/GenBank/DDBJ databases">
        <title>Draft Genome sequencing of Naganishia species isolated from polar environments using Oxford Nanopore Technology.</title>
        <authorList>
            <person name="Leo P."/>
            <person name="Venkateswaran K."/>
        </authorList>
    </citation>
    <scope>NUCLEOTIDE SEQUENCE</scope>
    <source>
        <strain evidence="1">DBVPG 5303</strain>
    </source>
</reference>
<sequence>MNLPSLPAEIIDMVITCLNASHDAAWHRRIPIASTACICKTDKILAQEEEIYPISPKWKRDLLALGSVCRGLRRSVFDRFWLQKAVVDWTAMELQRMSSVLDETARAKVQILTLRTDCDDAKDKPRLKDYVKLLPNLREIQINVVYPNLPVSEKSRNRKEETAPHRPSAASRSGRTSRRRTGKSSLQEVSVALYRSSESKGIKYESEPNAWVQKFQSSEQLAELQSKPLKRYHFELPLGNNDEDEQHWNTFLRRLSLACSIPAKEVSICFKYTFHAEIERFLKVLSLAIAHWPSEIEDISFCLSLQGYAPRDYSDILDMVKIHKDGSIDLRDGYLPSKTRMDRFIQDVQKSRPQLRKFDLTMHVTDSGRPIKEKLFEYKYTTKAEAQPGKTMVGSLQIQVDQTAIRDLCQSYVTEDDDSSESNDSEDSADSEEIEQLALVALTTQANLLMMMSLTMMMRARSATTTALAASLLFDDDDLGLHMLRRRRDVRRRAMLTSRQAAAAVQLISDSGSDSDEED</sequence>
<comment type="caution">
    <text evidence="1">The sequence shown here is derived from an EMBL/GenBank/DDBJ whole genome shotgun (WGS) entry which is preliminary data.</text>
</comment>
<gene>
    <name evidence="1" type="ORF">QFC24_005445</name>
</gene>
<protein>
    <submittedName>
        <fullName evidence="1">Uncharacterized protein</fullName>
    </submittedName>
</protein>
<organism evidence="1 2">
    <name type="scientific">Naganishia onofrii</name>
    <dbReference type="NCBI Taxonomy" id="1851511"/>
    <lineage>
        <taxon>Eukaryota</taxon>
        <taxon>Fungi</taxon>
        <taxon>Dikarya</taxon>
        <taxon>Basidiomycota</taxon>
        <taxon>Agaricomycotina</taxon>
        <taxon>Tremellomycetes</taxon>
        <taxon>Filobasidiales</taxon>
        <taxon>Filobasidiaceae</taxon>
        <taxon>Naganishia</taxon>
    </lineage>
</organism>
<evidence type="ECO:0000313" key="2">
    <source>
        <dbReference type="Proteomes" id="UP001234202"/>
    </source>
</evidence>